<reference evidence="11" key="1">
    <citation type="submission" date="2022-07" db="EMBL/GenBank/DDBJ databases">
        <authorList>
            <person name="Trinca V."/>
            <person name="Uliana J.V.C."/>
            <person name="Torres T.T."/>
            <person name="Ward R.J."/>
            <person name="Monesi N."/>
        </authorList>
    </citation>
    <scope>NUCLEOTIDE SEQUENCE</scope>
    <source>
        <strain evidence="11">HSMRA1968</strain>
        <tissue evidence="11">Whole embryos</tissue>
    </source>
</reference>
<dbReference type="PROSITE" id="PS01140">
    <property type="entry name" value="GLYCOSYL_HYDROL_F45"/>
    <property type="match status" value="1"/>
</dbReference>
<name>A0A9Q0N4I5_9DIPT</name>
<comment type="caution">
    <text evidence="11">The sequence shown here is derived from an EMBL/GenBank/DDBJ whole genome shotgun (WGS) entry which is preliminary data.</text>
</comment>
<comment type="catalytic activity">
    <reaction evidence="1 9">
        <text>Endohydrolysis of (1-&gt;4)-beta-D-glucosidic linkages in cellulose, lichenin and cereal beta-D-glucans.</text>
        <dbReference type="EC" id="3.2.1.4"/>
    </reaction>
</comment>
<gene>
    <name evidence="11" type="primary">GUN_0</name>
    <name evidence="11" type="ORF">Bhyg_08360</name>
</gene>
<dbReference type="CDD" id="cd22278">
    <property type="entry name" value="DPBB_GH45_endoglucanase"/>
    <property type="match status" value="1"/>
</dbReference>
<evidence type="ECO:0000256" key="5">
    <source>
        <dbReference type="ARBA" id="ARBA00023001"/>
    </source>
</evidence>
<keyword evidence="4" id="KW-0378">Hydrolase</keyword>
<dbReference type="InterPro" id="IPR000334">
    <property type="entry name" value="Glyco_hydro_45"/>
</dbReference>
<keyword evidence="8" id="KW-0624">Polysaccharide degradation</keyword>
<evidence type="ECO:0000313" key="12">
    <source>
        <dbReference type="Proteomes" id="UP001151699"/>
    </source>
</evidence>
<evidence type="ECO:0000256" key="9">
    <source>
        <dbReference type="PROSITE-ProRule" id="PRU10069"/>
    </source>
</evidence>
<evidence type="ECO:0000256" key="6">
    <source>
        <dbReference type="ARBA" id="ARBA00023277"/>
    </source>
</evidence>
<evidence type="ECO:0000256" key="2">
    <source>
        <dbReference type="ARBA" id="ARBA00007793"/>
    </source>
</evidence>
<dbReference type="EMBL" id="WJQU01000002">
    <property type="protein sequence ID" value="KAJ6643399.1"/>
    <property type="molecule type" value="Genomic_DNA"/>
</dbReference>
<keyword evidence="5" id="KW-0136">Cellulose degradation</keyword>
<dbReference type="AlphaFoldDB" id="A0A9Q0N4I5"/>
<protein>
    <recommendedName>
        <fullName evidence="3 9">Cellulase</fullName>
        <ecNumber evidence="3 9">3.2.1.4</ecNumber>
    </recommendedName>
</protein>
<dbReference type="PANTHER" id="PTHR39730:SF1">
    <property type="entry name" value="ENDOGLUCANASE 1"/>
    <property type="match status" value="1"/>
</dbReference>
<dbReference type="Gene3D" id="2.40.40.10">
    <property type="entry name" value="RlpA-like domain"/>
    <property type="match status" value="1"/>
</dbReference>
<dbReference type="Pfam" id="PF02015">
    <property type="entry name" value="Glyco_hydro_45"/>
    <property type="match status" value="1"/>
</dbReference>
<dbReference type="GO" id="GO:0030245">
    <property type="term" value="P:cellulose catabolic process"/>
    <property type="evidence" value="ECO:0007669"/>
    <property type="project" value="UniProtKB-KW"/>
</dbReference>
<dbReference type="SUPFAM" id="SSF50685">
    <property type="entry name" value="Barwin-like endoglucanases"/>
    <property type="match status" value="1"/>
</dbReference>
<keyword evidence="12" id="KW-1185">Reference proteome</keyword>
<dbReference type="PANTHER" id="PTHR39730">
    <property type="entry name" value="ENDOGLUCANASE 1"/>
    <property type="match status" value="1"/>
</dbReference>
<dbReference type="Proteomes" id="UP001151699">
    <property type="component" value="Chromosome B"/>
</dbReference>
<feature type="domain" description="Glycosyl hydrolases family 45 active site" evidence="10">
    <location>
        <begin position="34"/>
        <end position="45"/>
    </location>
</feature>
<keyword evidence="6" id="KW-0119">Carbohydrate metabolism</keyword>
<evidence type="ECO:0000256" key="4">
    <source>
        <dbReference type="ARBA" id="ARBA00022801"/>
    </source>
</evidence>
<evidence type="ECO:0000313" key="11">
    <source>
        <dbReference type="EMBL" id="KAJ6643399.1"/>
    </source>
</evidence>
<evidence type="ECO:0000259" key="10">
    <source>
        <dbReference type="PROSITE" id="PS01140"/>
    </source>
</evidence>
<dbReference type="InterPro" id="IPR052288">
    <property type="entry name" value="GH45_Enzymes"/>
</dbReference>
<organism evidence="11 12">
    <name type="scientific">Pseudolycoriella hygida</name>
    <dbReference type="NCBI Taxonomy" id="35572"/>
    <lineage>
        <taxon>Eukaryota</taxon>
        <taxon>Metazoa</taxon>
        <taxon>Ecdysozoa</taxon>
        <taxon>Arthropoda</taxon>
        <taxon>Hexapoda</taxon>
        <taxon>Insecta</taxon>
        <taxon>Pterygota</taxon>
        <taxon>Neoptera</taxon>
        <taxon>Endopterygota</taxon>
        <taxon>Diptera</taxon>
        <taxon>Nematocera</taxon>
        <taxon>Sciaroidea</taxon>
        <taxon>Sciaridae</taxon>
        <taxon>Pseudolycoriella</taxon>
    </lineage>
</organism>
<dbReference type="GO" id="GO:0008810">
    <property type="term" value="F:cellulase activity"/>
    <property type="evidence" value="ECO:0007669"/>
    <property type="project" value="UniProtKB-EC"/>
</dbReference>
<accession>A0A9Q0N4I5</accession>
<sequence length="235" mass="26034">MSILISKLMEYYDELYSELITDFNSTAFLGSGRSTRYWDCCKPSCSWNGKARVTNPVNTCAKNGFDVLTDRNARNGCENGGSAFTCNNNIPWAINNDLAYGFAAANLKGQREGDWCCKCYQLTFTSGPVSGKRMIVQVTNTGGDLGENHFDLQIPGGGVGIFNGCSSQWGAPPNGWGDRYGGVHSERECDQLPYPIRQGCKWRFQWFKGADNPNFDFVETRCPNELTSKTGCSRI</sequence>
<evidence type="ECO:0000256" key="8">
    <source>
        <dbReference type="ARBA" id="ARBA00023326"/>
    </source>
</evidence>
<keyword evidence="7" id="KW-0326">Glycosidase</keyword>
<comment type="similarity">
    <text evidence="2">Belongs to the glycosyl hydrolase 45 (cellulase K) family.</text>
</comment>
<dbReference type="InterPro" id="IPR036908">
    <property type="entry name" value="RlpA-like_sf"/>
</dbReference>
<evidence type="ECO:0000256" key="3">
    <source>
        <dbReference type="ARBA" id="ARBA00012601"/>
    </source>
</evidence>
<evidence type="ECO:0000256" key="1">
    <source>
        <dbReference type="ARBA" id="ARBA00000966"/>
    </source>
</evidence>
<proteinExistence type="inferred from homology"/>
<dbReference type="EC" id="3.2.1.4" evidence="3 9"/>
<feature type="active site" description="Nucleophile" evidence="9">
    <location>
        <position position="39"/>
    </location>
</feature>
<dbReference type="OrthoDB" id="10035502at2759"/>
<evidence type="ECO:0000256" key="7">
    <source>
        <dbReference type="ARBA" id="ARBA00023295"/>
    </source>
</evidence>